<gene>
    <name evidence="1" type="ORF">LLCLJKAH_00104</name>
</gene>
<proteinExistence type="predicted"/>
<evidence type="ECO:0000313" key="1">
    <source>
        <dbReference type="EMBL" id="CAD5236093.1"/>
    </source>
</evidence>
<dbReference type="Proteomes" id="UP000596247">
    <property type="component" value="Chromosome"/>
</dbReference>
<reference evidence="1 2" key="1">
    <citation type="submission" date="2020-09" db="EMBL/GenBank/DDBJ databases">
        <authorList>
            <person name="Jameson E."/>
        </authorList>
    </citation>
    <scope>NUCLEOTIDE SEQUENCE [LARGE SCALE GENOMIC DNA]</scope>
</reference>
<keyword evidence="2" id="KW-1185">Reference proteome</keyword>
<dbReference type="EMBL" id="LR881104">
    <property type="protein sequence ID" value="CAD5236093.1"/>
    <property type="molecule type" value="Genomic_DNA"/>
</dbReference>
<accession>A0A7R8MK42</accession>
<evidence type="ECO:0000313" key="2">
    <source>
        <dbReference type="Proteomes" id="UP000596247"/>
    </source>
</evidence>
<protein>
    <submittedName>
        <fullName evidence="1">Uncharacterized protein</fullName>
    </submittedName>
</protein>
<name>A0A7R8MK42_9CAUD</name>
<organism evidence="1 2">
    <name type="scientific">Klebsiella phage vB_KvM-Eowyn</name>
    <dbReference type="NCBI Taxonomy" id="2762819"/>
    <lineage>
        <taxon>Viruses</taxon>
        <taxon>Duplodnaviria</taxon>
        <taxon>Heunggongvirae</taxon>
        <taxon>Uroviricota</taxon>
        <taxon>Caudoviricetes</taxon>
        <taxon>Chimalliviridae</taxon>
        <taxon>Eowynvirus</taxon>
        <taxon>Eowynvirus eowyn</taxon>
    </lineage>
</organism>
<sequence>MSIDITEQDWREVDVTTDRLAATACPVDDDLYDEIEHFIEFIKPIAHARTPFRLGSLYRQWRDYRGQDIIYSLSLNELKRVWTAIAVVCNSKSLPPYCGQIPEQCILYDNATHRIVRYLKD</sequence>